<evidence type="ECO:0000313" key="3">
    <source>
        <dbReference type="EMBL" id="KAK8965958.1"/>
    </source>
</evidence>
<comment type="similarity">
    <text evidence="1">Belongs to the class-I aminoacyl-tRNA synthetase family.</text>
</comment>
<dbReference type="EMBL" id="JBBWWR010000005">
    <property type="protein sequence ID" value="KAK8965958.1"/>
    <property type="molecule type" value="Genomic_DNA"/>
</dbReference>
<keyword evidence="4" id="KW-1185">Reference proteome</keyword>
<evidence type="ECO:0000256" key="2">
    <source>
        <dbReference type="SAM" id="Phobius"/>
    </source>
</evidence>
<keyword evidence="2" id="KW-1133">Transmembrane helix</keyword>
<proteinExistence type="inferred from homology"/>
<sequence length="108" mass="12492">MATNAEGGRNFARRDQLLKIQSQIQKLWDEEKIFEATSLSKPPEPGEKFFGNFQYHYINVFLHLGHAFSLSKLELLWLTTDFMVGMFSFLLLSIVQGCLSRHQLISLQ</sequence>
<dbReference type="Gene3D" id="3.40.50.620">
    <property type="entry name" value="HUPs"/>
    <property type="match status" value="1"/>
</dbReference>
<accession>A0ABR2MPN9</accession>
<comment type="caution">
    <text evidence="3">The sequence shown here is derived from an EMBL/GenBank/DDBJ whole genome shotgun (WGS) entry which is preliminary data.</text>
</comment>
<dbReference type="InterPro" id="IPR014729">
    <property type="entry name" value="Rossmann-like_a/b/a_fold"/>
</dbReference>
<dbReference type="InterPro" id="IPR004493">
    <property type="entry name" value="Leu-tRNA-synth_Ia_arc/euk"/>
</dbReference>
<dbReference type="SUPFAM" id="SSF52374">
    <property type="entry name" value="Nucleotidylyl transferase"/>
    <property type="match status" value="1"/>
</dbReference>
<gene>
    <name evidence="3" type="ORF">KSP40_PGU004428</name>
</gene>
<reference evidence="3 4" key="1">
    <citation type="journal article" date="2022" name="Nat. Plants">
        <title>Genomes of leafy and leafless Platanthera orchids illuminate the evolution of mycoheterotrophy.</title>
        <authorList>
            <person name="Li M.H."/>
            <person name="Liu K.W."/>
            <person name="Li Z."/>
            <person name="Lu H.C."/>
            <person name="Ye Q.L."/>
            <person name="Zhang D."/>
            <person name="Wang J.Y."/>
            <person name="Li Y.F."/>
            <person name="Zhong Z.M."/>
            <person name="Liu X."/>
            <person name="Yu X."/>
            <person name="Liu D.K."/>
            <person name="Tu X.D."/>
            <person name="Liu B."/>
            <person name="Hao Y."/>
            <person name="Liao X.Y."/>
            <person name="Jiang Y.T."/>
            <person name="Sun W.H."/>
            <person name="Chen J."/>
            <person name="Chen Y.Q."/>
            <person name="Ai Y."/>
            <person name="Zhai J.W."/>
            <person name="Wu S.S."/>
            <person name="Zhou Z."/>
            <person name="Hsiao Y.Y."/>
            <person name="Wu W.L."/>
            <person name="Chen Y.Y."/>
            <person name="Lin Y.F."/>
            <person name="Hsu J.L."/>
            <person name="Li C.Y."/>
            <person name="Wang Z.W."/>
            <person name="Zhao X."/>
            <person name="Zhong W.Y."/>
            <person name="Ma X.K."/>
            <person name="Ma L."/>
            <person name="Huang J."/>
            <person name="Chen G.Z."/>
            <person name="Huang M.Z."/>
            <person name="Huang L."/>
            <person name="Peng D.H."/>
            <person name="Luo Y.B."/>
            <person name="Zou S.Q."/>
            <person name="Chen S.P."/>
            <person name="Lan S."/>
            <person name="Tsai W.C."/>
            <person name="Van de Peer Y."/>
            <person name="Liu Z.J."/>
        </authorList>
    </citation>
    <scope>NUCLEOTIDE SEQUENCE [LARGE SCALE GENOMIC DNA]</scope>
    <source>
        <strain evidence="3">Lor288</strain>
    </source>
</reference>
<protein>
    <submittedName>
        <fullName evidence="3">Uncharacterized protein</fullName>
    </submittedName>
</protein>
<dbReference type="Proteomes" id="UP001412067">
    <property type="component" value="Unassembled WGS sequence"/>
</dbReference>
<evidence type="ECO:0000256" key="1">
    <source>
        <dbReference type="ARBA" id="ARBA00005594"/>
    </source>
</evidence>
<dbReference type="PANTHER" id="PTHR45794">
    <property type="entry name" value="LEUCYL-TRNA SYNTHETASE"/>
    <property type="match status" value="1"/>
</dbReference>
<feature type="transmembrane region" description="Helical" evidence="2">
    <location>
        <begin position="75"/>
        <end position="99"/>
    </location>
</feature>
<evidence type="ECO:0000313" key="4">
    <source>
        <dbReference type="Proteomes" id="UP001412067"/>
    </source>
</evidence>
<keyword evidence="2" id="KW-0812">Transmembrane</keyword>
<organism evidence="3 4">
    <name type="scientific">Platanthera guangdongensis</name>
    <dbReference type="NCBI Taxonomy" id="2320717"/>
    <lineage>
        <taxon>Eukaryota</taxon>
        <taxon>Viridiplantae</taxon>
        <taxon>Streptophyta</taxon>
        <taxon>Embryophyta</taxon>
        <taxon>Tracheophyta</taxon>
        <taxon>Spermatophyta</taxon>
        <taxon>Magnoliopsida</taxon>
        <taxon>Liliopsida</taxon>
        <taxon>Asparagales</taxon>
        <taxon>Orchidaceae</taxon>
        <taxon>Orchidoideae</taxon>
        <taxon>Orchideae</taxon>
        <taxon>Orchidinae</taxon>
        <taxon>Platanthera</taxon>
    </lineage>
</organism>
<dbReference type="PANTHER" id="PTHR45794:SF1">
    <property type="entry name" value="LEUCINE--TRNA LIGASE, CYTOPLASMIC"/>
    <property type="match status" value="1"/>
</dbReference>
<keyword evidence="2" id="KW-0472">Membrane</keyword>
<name>A0ABR2MPN9_9ASPA</name>